<dbReference type="PANTHER" id="PTHR12570:SF86">
    <property type="entry name" value="ADR321CP"/>
    <property type="match status" value="1"/>
</dbReference>
<feature type="region of interest" description="Disordered" evidence="5">
    <location>
        <begin position="373"/>
        <end position="400"/>
    </location>
</feature>
<keyword evidence="2 6" id="KW-0812">Transmembrane</keyword>
<protein>
    <submittedName>
        <fullName evidence="7">Uncharacterized protein</fullName>
    </submittedName>
</protein>
<evidence type="ECO:0000256" key="3">
    <source>
        <dbReference type="ARBA" id="ARBA00022989"/>
    </source>
</evidence>
<keyword evidence="3 6" id="KW-1133">Transmembrane helix</keyword>
<dbReference type="InterPro" id="IPR008521">
    <property type="entry name" value="Mg_trans_NIPA"/>
</dbReference>
<name>A0ABP0DPW3_9PEZI</name>
<feature type="region of interest" description="Disordered" evidence="5">
    <location>
        <begin position="505"/>
        <end position="595"/>
    </location>
</feature>
<feature type="transmembrane region" description="Helical" evidence="6">
    <location>
        <begin position="209"/>
        <end position="229"/>
    </location>
</feature>
<evidence type="ECO:0000256" key="1">
    <source>
        <dbReference type="ARBA" id="ARBA00004141"/>
    </source>
</evidence>
<sequence>MSTSVQSLGLTLQRKSHILEDEKDPHIARRPPHLRRQWQLGMAMFIVANLLGSSIQISTLPLPVLSTLQASGLVFNSICATLILGEPFTRWSLYGTLLVCSGAILIAIFGAIPAPAHNLDELLTLLVRRPFVIWMALQTVIVFLIAISVEVASALLSARLVQTSRFRLARGLAYGCISGILSAHSLLVAKSAVELVVRTITDGNNQFRHWQAWALVLVLITLALTQLYYLHRGLKLISTSVLYPLVFCIYNIIAILDGLIYFRQTDMIGPLRACLISLGTVILLSGVLALSWRLSDEQHPPAVGQSTLAPGLGLVEDSEGEDEEDDLLLGREVRRADRGDVERDIEGSDASERLGLLTKSNYVSSYHTFAFDTLENSPKTNSGALPKSDPPITHSTSPRIARRQTSAGIFGGTTAPSPHTPLRWTERAEIWDELEDQDGRRPGPGESGIRQHRSSTLPVIINDQSPHTPNASGYSPLSPFSAARRGVSSGSPSLLRSLNLGLGTKPSLAASGSAEDAEDETLTNYRRSFRRRRKTTGFPGFHARRGSRRSPSASFSAGRIEPTDEPLVTEPSNPQPQSPEPSDTGETRDAGGLQNALGGLWRMGWWKSDNANNDSDRADADHQ</sequence>
<dbReference type="Proteomes" id="UP001642501">
    <property type="component" value="Unassembled WGS sequence"/>
</dbReference>
<dbReference type="EMBL" id="CAWUOM010000070">
    <property type="protein sequence ID" value="CAK7270315.1"/>
    <property type="molecule type" value="Genomic_DNA"/>
</dbReference>
<keyword evidence="4 6" id="KW-0472">Membrane</keyword>
<reference evidence="7 8" key="1">
    <citation type="submission" date="2024-01" db="EMBL/GenBank/DDBJ databases">
        <authorList>
            <person name="Allen C."/>
            <person name="Tagirdzhanova G."/>
        </authorList>
    </citation>
    <scope>NUCLEOTIDE SEQUENCE [LARGE SCALE GENOMIC DNA]</scope>
    <source>
        <strain evidence="7 8">CBS 573.63</strain>
    </source>
</reference>
<feature type="transmembrane region" description="Helical" evidence="6">
    <location>
        <begin position="38"/>
        <end position="58"/>
    </location>
</feature>
<feature type="compositionally biased region" description="Low complexity" evidence="5">
    <location>
        <begin position="549"/>
        <end position="559"/>
    </location>
</feature>
<feature type="transmembrane region" description="Helical" evidence="6">
    <location>
        <begin position="241"/>
        <end position="262"/>
    </location>
</feature>
<evidence type="ECO:0000256" key="6">
    <source>
        <dbReference type="SAM" id="Phobius"/>
    </source>
</evidence>
<evidence type="ECO:0000313" key="7">
    <source>
        <dbReference type="EMBL" id="CAK7270315.1"/>
    </source>
</evidence>
<evidence type="ECO:0000256" key="2">
    <source>
        <dbReference type="ARBA" id="ARBA00022692"/>
    </source>
</evidence>
<keyword evidence="8" id="KW-1185">Reference proteome</keyword>
<evidence type="ECO:0000256" key="5">
    <source>
        <dbReference type="SAM" id="MobiDB-lite"/>
    </source>
</evidence>
<feature type="transmembrane region" description="Helical" evidence="6">
    <location>
        <begin position="268"/>
        <end position="290"/>
    </location>
</feature>
<dbReference type="InterPro" id="IPR037185">
    <property type="entry name" value="EmrE-like"/>
</dbReference>
<feature type="transmembrane region" description="Helical" evidence="6">
    <location>
        <begin position="132"/>
        <end position="156"/>
    </location>
</feature>
<proteinExistence type="predicted"/>
<evidence type="ECO:0000313" key="8">
    <source>
        <dbReference type="Proteomes" id="UP001642501"/>
    </source>
</evidence>
<feature type="transmembrane region" description="Helical" evidence="6">
    <location>
        <begin position="64"/>
        <end position="84"/>
    </location>
</feature>
<gene>
    <name evidence="7" type="ORF">SEPCBS57363_004041</name>
</gene>
<comment type="subcellular location">
    <subcellularLocation>
        <location evidence="1">Membrane</location>
        <topology evidence="1">Multi-pass membrane protein</topology>
    </subcellularLocation>
</comment>
<comment type="caution">
    <text evidence="7">The sequence shown here is derived from an EMBL/GenBank/DDBJ whole genome shotgun (WGS) entry which is preliminary data.</text>
</comment>
<dbReference type="SUPFAM" id="SSF103481">
    <property type="entry name" value="Multidrug resistance efflux transporter EmrE"/>
    <property type="match status" value="1"/>
</dbReference>
<feature type="compositionally biased region" description="Polar residues" evidence="5">
    <location>
        <begin position="374"/>
        <end position="383"/>
    </location>
</feature>
<organism evidence="7 8">
    <name type="scientific">Sporothrix epigloea</name>
    <dbReference type="NCBI Taxonomy" id="1892477"/>
    <lineage>
        <taxon>Eukaryota</taxon>
        <taxon>Fungi</taxon>
        <taxon>Dikarya</taxon>
        <taxon>Ascomycota</taxon>
        <taxon>Pezizomycotina</taxon>
        <taxon>Sordariomycetes</taxon>
        <taxon>Sordariomycetidae</taxon>
        <taxon>Ophiostomatales</taxon>
        <taxon>Ophiostomataceae</taxon>
        <taxon>Sporothrix</taxon>
    </lineage>
</organism>
<evidence type="ECO:0000256" key="4">
    <source>
        <dbReference type="ARBA" id="ARBA00023136"/>
    </source>
</evidence>
<accession>A0ABP0DPW3</accession>
<dbReference type="Gene3D" id="1.10.3730.20">
    <property type="match status" value="1"/>
</dbReference>
<dbReference type="PANTHER" id="PTHR12570">
    <property type="match status" value="1"/>
</dbReference>
<feature type="transmembrane region" description="Helical" evidence="6">
    <location>
        <begin position="91"/>
        <end position="112"/>
    </location>
</feature>
<dbReference type="Pfam" id="PF05653">
    <property type="entry name" value="Mg_trans_NIPA"/>
    <property type="match status" value="1"/>
</dbReference>